<reference evidence="1 2" key="1">
    <citation type="journal article" date="2022" name="Nat. Ecol. Evol.">
        <title>A masculinizing supergene underlies an exaggerated male reproductive morph in a spider.</title>
        <authorList>
            <person name="Hendrickx F."/>
            <person name="De Corte Z."/>
            <person name="Sonet G."/>
            <person name="Van Belleghem S.M."/>
            <person name="Kostlbacher S."/>
            <person name="Vangestel C."/>
        </authorList>
    </citation>
    <scope>NUCLEOTIDE SEQUENCE [LARGE SCALE GENOMIC DNA]</scope>
    <source>
        <strain evidence="1">W744_W776</strain>
    </source>
</reference>
<evidence type="ECO:0000313" key="1">
    <source>
        <dbReference type="EMBL" id="KAG8172114.1"/>
    </source>
</evidence>
<accession>A0AAV6TJU5</accession>
<keyword evidence="2" id="KW-1185">Reference proteome</keyword>
<comment type="caution">
    <text evidence="1">The sequence shown here is derived from an EMBL/GenBank/DDBJ whole genome shotgun (WGS) entry which is preliminary data.</text>
</comment>
<protein>
    <submittedName>
        <fullName evidence="1">Uncharacterized protein</fullName>
    </submittedName>
</protein>
<dbReference type="AlphaFoldDB" id="A0AAV6TJU5"/>
<evidence type="ECO:0000313" key="2">
    <source>
        <dbReference type="Proteomes" id="UP000827092"/>
    </source>
</evidence>
<organism evidence="1 2">
    <name type="scientific">Oedothorax gibbosus</name>
    <dbReference type="NCBI Taxonomy" id="931172"/>
    <lineage>
        <taxon>Eukaryota</taxon>
        <taxon>Metazoa</taxon>
        <taxon>Ecdysozoa</taxon>
        <taxon>Arthropoda</taxon>
        <taxon>Chelicerata</taxon>
        <taxon>Arachnida</taxon>
        <taxon>Araneae</taxon>
        <taxon>Araneomorphae</taxon>
        <taxon>Entelegynae</taxon>
        <taxon>Araneoidea</taxon>
        <taxon>Linyphiidae</taxon>
        <taxon>Erigoninae</taxon>
        <taxon>Oedothorax</taxon>
    </lineage>
</organism>
<proteinExistence type="predicted"/>
<gene>
    <name evidence="1" type="ORF">JTE90_027683</name>
</gene>
<name>A0AAV6TJU5_9ARAC</name>
<dbReference type="EMBL" id="JAFNEN010003096">
    <property type="protein sequence ID" value="KAG8172114.1"/>
    <property type="molecule type" value="Genomic_DNA"/>
</dbReference>
<dbReference type="Proteomes" id="UP000827092">
    <property type="component" value="Unassembled WGS sequence"/>
</dbReference>
<sequence>MCFAFSQTSRFGTEHFSDPLGPTDPIVHCCSHGTLPPASVLKALTLSILLLTTKICTGWRLQLAHARHLSTHATATLYSLRRKPPRGKALP</sequence>